<keyword evidence="6 12" id="KW-0732">Signal</keyword>
<reference evidence="13 14" key="1">
    <citation type="submission" date="2019-02" db="EMBL/GenBank/DDBJ databases">
        <title>Opniocepnalus argus genome.</title>
        <authorList>
            <person name="Zhou C."/>
            <person name="Xiao S."/>
        </authorList>
    </citation>
    <scope>NUCLEOTIDE SEQUENCE [LARGE SCALE GENOMIC DNA]</scope>
    <source>
        <strain evidence="13">OARG1902GOOAL</strain>
        <tissue evidence="13">Muscle</tissue>
    </source>
</reference>
<evidence type="ECO:0000256" key="8">
    <source>
        <dbReference type="ARBA" id="ARBA00022989"/>
    </source>
</evidence>
<keyword evidence="10" id="KW-0325">Glycoprotein</keyword>
<dbReference type="SUPFAM" id="SSF53756">
    <property type="entry name" value="UDP-Glycosyltransferase/glycogen phosphorylase"/>
    <property type="match status" value="1"/>
</dbReference>
<evidence type="ECO:0000256" key="10">
    <source>
        <dbReference type="ARBA" id="ARBA00023180"/>
    </source>
</evidence>
<evidence type="ECO:0000313" key="13">
    <source>
        <dbReference type="EMBL" id="KAF3695051.1"/>
    </source>
</evidence>
<evidence type="ECO:0000256" key="9">
    <source>
        <dbReference type="ARBA" id="ARBA00023136"/>
    </source>
</evidence>
<dbReference type="InterPro" id="IPR035595">
    <property type="entry name" value="UDP_glycos_trans_CS"/>
</dbReference>
<dbReference type="GO" id="GO:0015020">
    <property type="term" value="F:glucuronosyltransferase activity"/>
    <property type="evidence" value="ECO:0007669"/>
    <property type="project" value="UniProtKB-EC"/>
</dbReference>
<protein>
    <recommendedName>
        <fullName evidence="12">UDP-glucuronosyltransferase</fullName>
        <ecNumber evidence="12">2.4.1.17</ecNumber>
    </recommendedName>
</protein>
<dbReference type="FunFam" id="3.40.50.2000:FF:000066">
    <property type="entry name" value="UDP-glucuronosyltransferase 1-1"/>
    <property type="match status" value="1"/>
</dbReference>
<feature type="transmembrane region" description="Helical" evidence="12">
    <location>
        <begin position="488"/>
        <end position="511"/>
    </location>
</feature>
<comment type="catalytic activity">
    <reaction evidence="12">
        <text>glucuronate acceptor + UDP-alpha-D-glucuronate = acceptor beta-D-glucuronoside + UDP + H(+)</text>
        <dbReference type="Rhea" id="RHEA:21032"/>
        <dbReference type="ChEBI" id="CHEBI:15378"/>
        <dbReference type="ChEBI" id="CHEBI:58052"/>
        <dbReference type="ChEBI" id="CHEBI:58223"/>
        <dbReference type="ChEBI" id="CHEBI:132367"/>
        <dbReference type="ChEBI" id="CHEBI:132368"/>
        <dbReference type="EC" id="2.4.1.17"/>
    </reaction>
</comment>
<keyword evidence="8 12" id="KW-1133">Transmembrane helix</keyword>
<evidence type="ECO:0000256" key="1">
    <source>
        <dbReference type="ARBA" id="ARBA00004389"/>
    </source>
</evidence>
<dbReference type="OrthoDB" id="5835829at2759"/>
<keyword evidence="9 12" id="KW-0472">Membrane</keyword>
<feature type="signal peptide" evidence="12">
    <location>
        <begin position="1"/>
        <end position="24"/>
    </location>
</feature>
<evidence type="ECO:0000256" key="6">
    <source>
        <dbReference type="ARBA" id="ARBA00022729"/>
    </source>
</evidence>
<dbReference type="InterPro" id="IPR050271">
    <property type="entry name" value="UDP-glycosyltransferase"/>
</dbReference>
<name>A0A6G1PXI5_CHAAH</name>
<reference evidence="14" key="2">
    <citation type="submission" date="2019-02" db="EMBL/GenBank/DDBJ databases">
        <title>Opniocepnalus argus Var Kimnra genome.</title>
        <authorList>
            <person name="Zhou C."/>
            <person name="Xiao S."/>
        </authorList>
    </citation>
    <scope>NUCLEOTIDE SEQUENCE [LARGE SCALE GENOMIC DNA]</scope>
</reference>
<dbReference type="Gene3D" id="3.40.50.2000">
    <property type="entry name" value="Glycogen Phosphorylase B"/>
    <property type="match status" value="2"/>
</dbReference>
<dbReference type="EC" id="2.4.1.17" evidence="12"/>
<evidence type="ECO:0000256" key="7">
    <source>
        <dbReference type="ARBA" id="ARBA00022824"/>
    </source>
</evidence>
<evidence type="ECO:0000313" key="14">
    <source>
        <dbReference type="Proteomes" id="UP000503349"/>
    </source>
</evidence>
<evidence type="ECO:0000256" key="11">
    <source>
        <dbReference type="RuleBase" id="RU003718"/>
    </source>
</evidence>
<keyword evidence="5 12" id="KW-0812">Transmembrane</keyword>
<gene>
    <name evidence="13" type="ORF">EXN66_Car010727</name>
</gene>
<comment type="similarity">
    <text evidence="2 11">Belongs to the UDP-glycosyltransferase family.</text>
</comment>
<evidence type="ECO:0000256" key="2">
    <source>
        <dbReference type="ARBA" id="ARBA00009995"/>
    </source>
</evidence>
<feature type="chain" id="PRO_5026370545" description="UDP-glucuronosyltransferase" evidence="12">
    <location>
        <begin position="25"/>
        <end position="525"/>
    </location>
</feature>
<evidence type="ECO:0000256" key="12">
    <source>
        <dbReference type="RuleBase" id="RU362059"/>
    </source>
</evidence>
<comment type="subcellular location">
    <subcellularLocation>
        <location evidence="1">Endoplasmic reticulum membrane</location>
        <topology evidence="1">Single-pass membrane protein</topology>
    </subcellularLocation>
    <subcellularLocation>
        <location evidence="12">Membrane</location>
        <topology evidence="12">Single-pass membrane protein</topology>
    </subcellularLocation>
</comment>
<evidence type="ECO:0000256" key="3">
    <source>
        <dbReference type="ARBA" id="ARBA00022676"/>
    </source>
</evidence>
<organism evidence="13 14">
    <name type="scientific">Channa argus</name>
    <name type="common">Northern snakehead</name>
    <name type="synonym">Ophicephalus argus</name>
    <dbReference type="NCBI Taxonomy" id="215402"/>
    <lineage>
        <taxon>Eukaryota</taxon>
        <taxon>Metazoa</taxon>
        <taxon>Chordata</taxon>
        <taxon>Craniata</taxon>
        <taxon>Vertebrata</taxon>
        <taxon>Euteleostomi</taxon>
        <taxon>Actinopterygii</taxon>
        <taxon>Neopterygii</taxon>
        <taxon>Teleostei</taxon>
        <taxon>Neoteleostei</taxon>
        <taxon>Acanthomorphata</taxon>
        <taxon>Anabantaria</taxon>
        <taxon>Anabantiformes</taxon>
        <taxon>Channoidei</taxon>
        <taxon>Channidae</taxon>
        <taxon>Channa</taxon>
    </lineage>
</organism>
<dbReference type="PANTHER" id="PTHR48043:SF161">
    <property type="entry name" value="UDP GLUCURONOSYLTRANSFERASE FAMILY 1 MEMBER A1"/>
    <property type="match status" value="1"/>
</dbReference>
<keyword evidence="3 11" id="KW-0328">Glycosyltransferase</keyword>
<evidence type="ECO:0000256" key="5">
    <source>
        <dbReference type="ARBA" id="ARBA00022692"/>
    </source>
</evidence>
<evidence type="ECO:0000256" key="4">
    <source>
        <dbReference type="ARBA" id="ARBA00022679"/>
    </source>
</evidence>
<keyword evidence="14" id="KW-1185">Reference proteome</keyword>
<dbReference type="PANTHER" id="PTHR48043">
    <property type="entry name" value="EG:EG0003.4 PROTEIN-RELATED"/>
    <property type="match status" value="1"/>
</dbReference>
<dbReference type="Proteomes" id="UP000503349">
    <property type="component" value="Chromosome 10"/>
</dbReference>
<keyword evidence="7" id="KW-0256">Endoplasmic reticulum</keyword>
<proteinExistence type="inferred from homology"/>
<dbReference type="FunFam" id="3.40.50.2000:FF:000021">
    <property type="entry name" value="UDP-glucuronosyltransferase"/>
    <property type="match status" value="1"/>
</dbReference>
<dbReference type="Pfam" id="PF00201">
    <property type="entry name" value="UDPGT"/>
    <property type="match status" value="1"/>
</dbReference>
<dbReference type="EMBL" id="CM015721">
    <property type="protein sequence ID" value="KAF3695051.1"/>
    <property type="molecule type" value="Genomic_DNA"/>
</dbReference>
<dbReference type="AlphaFoldDB" id="A0A6G1PXI5"/>
<dbReference type="GO" id="GO:0005789">
    <property type="term" value="C:endoplasmic reticulum membrane"/>
    <property type="evidence" value="ECO:0007669"/>
    <property type="project" value="UniProtKB-SubCell"/>
</dbReference>
<dbReference type="CDD" id="cd03784">
    <property type="entry name" value="GT1_Gtf-like"/>
    <property type="match status" value="1"/>
</dbReference>
<accession>A0A6G1PXI5</accession>
<keyword evidence="4 11" id="KW-0808">Transferase</keyword>
<sequence length="525" mass="59626">MSSGVWFPTLGLVIWLCCLGPSQGGKILVVPVDGSHWLSMEILVKELVHRGHEIIVLVPETSMVIHGSENYKIEIYPVSYTKDELEEKFHKIKEGVFLNEPGIMDLFQSIQRFVEFTLIQVNGCERLLNNQSLMTQLRGEGFDLVLTDPFLPCGSILAHTFSIPAVYFLRGLPCDLNLQANKCPSPVSYVPVFFSDNTGVMTFPQRVKNMFMSFLGSFMCKMMYPHFDDLVSRHFGDITTYKDLISHGAIWLLRYDFAFEWPRPILPNMFFIGGLNCGKKAPLPADLEEFVDGSGDDGFIVFTLGSMVSNLPEEKAKQFFDAFRQIPQRVLWRYTGVPPKDVPKNVRLMKWLPQNDLLAHPKAKVFITHGGTHGVYEGICNAVPMLMFPLFGDQSDNVFRMVVRGVAEKLAAHDVTTKKILDALKKLIHDKSYKEKIVKLSQIHLDRPIEPLDLAAFWTEFVIKHKGAVHLRVAAHDLNWIQYHSLDVIGFLLIILLTVVWVMLKCCLFCTRKCCRKGAPKTKSE</sequence>
<dbReference type="PROSITE" id="PS00375">
    <property type="entry name" value="UDPGT"/>
    <property type="match status" value="1"/>
</dbReference>
<dbReference type="InterPro" id="IPR002213">
    <property type="entry name" value="UDP_glucos_trans"/>
</dbReference>